<evidence type="ECO:0000313" key="2">
    <source>
        <dbReference type="Proteomes" id="UP001060085"/>
    </source>
</evidence>
<organism evidence="1 2">
    <name type="scientific">Catharanthus roseus</name>
    <name type="common">Madagascar periwinkle</name>
    <name type="synonym">Vinca rosea</name>
    <dbReference type="NCBI Taxonomy" id="4058"/>
    <lineage>
        <taxon>Eukaryota</taxon>
        <taxon>Viridiplantae</taxon>
        <taxon>Streptophyta</taxon>
        <taxon>Embryophyta</taxon>
        <taxon>Tracheophyta</taxon>
        <taxon>Spermatophyta</taxon>
        <taxon>Magnoliopsida</taxon>
        <taxon>eudicotyledons</taxon>
        <taxon>Gunneridae</taxon>
        <taxon>Pentapetalae</taxon>
        <taxon>asterids</taxon>
        <taxon>lamiids</taxon>
        <taxon>Gentianales</taxon>
        <taxon>Apocynaceae</taxon>
        <taxon>Rauvolfioideae</taxon>
        <taxon>Vinceae</taxon>
        <taxon>Catharanthinae</taxon>
        <taxon>Catharanthus</taxon>
    </lineage>
</organism>
<proteinExistence type="predicted"/>
<dbReference type="Proteomes" id="UP001060085">
    <property type="component" value="Linkage Group LG01"/>
</dbReference>
<evidence type="ECO:0000313" key="1">
    <source>
        <dbReference type="EMBL" id="KAI5682532.1"/>
    </source>
</evidence>
<name>A0ACC0CCD0_CATRO</name>
<gene>
    <name evidence="1" type="ORF">M9H77_03760</name>
</gene>
<dbReference type="EMBL" id="CM044701">
    <property type="protein sequence ID" value="KAI5682532.1"/>
    <property type="molecule type" value="Genomic_DNA"/>
</dbReference>
<comment type="caution">
    <text evidence="1">The sequence shown here is derived from an EMBL/GenBank/DDBJ whole genome shotgun (WGS) entry which is preliminary data.</text>
</comment>
<reference evidence="2" key="1">
    <citation type="journal article" date="2023" name="Nat. Plants">
        <title>Single-cell RNA sequencing provides a high-resolution roadmap for understanding the multicellular compartmentation of specialized metabolism.</title>
        <authorList>
            <person name="Sun S."/>
            <person name="Shen X."/>
            <person name="Li Y."/>
            <person name="Li Y."/>
            <person name="Wang S."/>
            <person name="Li R."/>
            <person name="Zhang H."/>
            <person name="Shen G."/>
            <person name="Guo B."/>
            <person name="Wei J."/>
            <person name="Xu J."/>
            <person name="St-Pierre B."/>
            <person name="Chen S."/>
            <person name="Sun C."/>
        </authorList>
    </citation>
    <scope>NUCLEOTIDE SEQUENCE [LARGE SCALE GENOMIC DNA]</scope>
</reference>
<keyword evidence="2" id="KW-1185">Reference proteome</keyword>
<accession>A0ACC0CCD0</accession>
<protein>
    <submittedName>
        <fullName evidence="1">Uncharacterized protein</fullName>
    </submittedName>
</protein>
<sequence length="118" mass="13858">MIFISFPIDQDIIKIDNNKFTNEIPQHMMNKTIYSNMPHSIALESPCWISDQPSFLFHLMLRMIFESHFRNSSCGLYYPLPPRPPLLPLLTCESHNLLQEIGSFCPFSHELNLFLESW</sequence>